<dbReference type="CDD" id="cd00303">
    <property type="entry name" value="retropepsin_like"/>
    <property type="match status" value="1"/>
</dbReference>
<protein>
    <submittedName>
        <fullName evidence="2">Uncharacterized protein</fullName>
    </submittedName>
</protein>
<proteinExistence type="predicted"/>
<accession>A0AAW2TE97</accession>
<feature type="region of interest" description="Disordered" evidence="1">
    <location>
        <begin position="1"/>
        <end position="38"/>
    </location>
</feature>
<name>A0AAW2TE97_9LAMI</name>
<dbReference type="PANTHER" id="PTHR33240">
    <property type="entry name" value="OS08G0508500 PROTEIN"/>
    <property type="match status" value="1"/>
</dbReference>
<evidence type="ECO:0000256" key="1">
    <source>
        <dbReference type="SAM" id="MobiDB-lite"/>
    </source>
</evidence>
<dbReference type="InterPro" id="IPR021109">
    <property type="entry name" value="Peptidase_aspartic_dom_sf"/>
</dbReference>
<comment type="caution">
    <text evidence="2">The sequence shown here is derived from an EMBL/GenBank/DDBJ whole genome shotgun (WGS) entry which is preliminary data.</text>
</comment>
<reference evidence="2" key="1">
    <citation type="submission" date="2020-06" db="EMBL/GenBank/DDBJ databases">
        <authorList>
            <person name="Li T."/>
            <person name="Hu X."/>
            <person name="Zhang T."/>
            <person name="Song X."/>
            <person name="Zhang H."/>
            <person name="Dai N."/>
            <person name="Sheng W."/>
            <person name="Hou X."/>
            <person name="Wei L."/>
        </authorList>
    </citation>
    <scope>NUCLEOTIDE SEQUENCE</scope>
    <source>
        <strain evidence="2">KEN1</strain>
        <tissue evidence="2">Leaf</tissue>
    </source>
</reference>
<organism evidence="2">
    <name type="scientific">Sesamum latifolium</name>
    <dbReference type="NCBI Taxonomy" id="2727402"/>
    <lineage>
        <taxon>Eukaryota</taxon>
        <taxon>Viridiplantae</taxon>
        <taxon>Streptophyta</taxon>
        <taxon>Embryophyta</taxon>
        <taxon>Tracheophyta</taxon>
        <taxon>Spermatophyta</taxon>
        <taxon>Magnoliopsida</taxon>
        <taxon>eudicotyledons</taxon>
        <taxon>Gunneridae</taxon>
        <taxon>Pentapetalae</taxon>
        <taxon>asterids</taxon>
        <taxon>lamiids</taxon>
        <taxon>Lamiales</taxon>
        <taxon>Pedaliaceae</taxon>
        <taxon>Sesamum</taxon>
    </lineage>
</organism>
<gene>
    <name evidence="2" type="ORF">Slati_4235500</name>
</gene>
<dbReference type="EMBL" id="JACGWN010000015">
    <property type="protein sequence ID" value="KAL0402056.1"/>
    <property type="molecule type" value="Genomic_DNA"/>
</dbReference>
<dbReference type="Gene3D" id="2.40.70.10">
    <property type="entry name" value="Acid Proteases"/>
    <property type="match status" value="1"/>
</dbReference>
<dbReference type="AlphaFoldDB" id="A0AAW2TE97"/>
<evidence type="ECO:0000313" key="2">
    <source>
        <dbReference type="EMBL" id="KAL0402056.1"/>
    </source>
</evidence>
<feature type="region of interest" description="Disordered" evidence="1">
    <location>
        <begin position="222"/>
        <end position="245"/>
    </location>
</feature>
<sequence length="245" mass="27057">MPRTSMMGKAEVNDPPRKGVIRMIAGGPAGGDSQKSRKAQVREAYGTTIKEIMDVKPANDAPLIQFDQKEQNVPGIPANDALVITALLANYEIERVFIDSGSSADILFGEAYDQMQLGDIPLEAVDTLLYGFAGEVVHPRGMISLPLTLGTSPLRKTYLLKFLVVDIPSAYNVILGRPTLNAFRAIISTYHMKIKFSVVRGVGEAKPINHKNAYATLNLSKEGRKECRRKHRKKKPQQTRERPDA</sequence>
<reference evidence="2" key="2">
    <citation type="journal article" date="2024" name="Plant">
        <title>Genomic evolution and insights into agronomic trait innovations of Sesamum species.</title>
        <authorList>
            <person name="Miao H."/>
            <person name="Wang L."/>
            <person name="Qu L."/>
            <person name="Liu H."/>
            <person name="Sun Y."/>
            <person name="Le M."/>
            <person name="Wang Q."/>
            <person name="Wei S."/>
            <person name="Zheng Y."/>
            <person name="Lin W."/>
            <person name="Duan Y."/>
            <person name="Cao H."/>
            <person name="Xiong S."/>
            <person name="Wang X."/>
            <person name="Wei L."/>
            <person name="Li C."/>
            <person name="Ma Q."/>
            <person name="Ju M."/>
            <person name="Zhao R."/>
            <person name="Li G."/>
            <person name="Mu C."/>
            <person name="Tian Q."/>
            <person name="Mei H."/>
            <person name="Zhang T."/>
            <person name="Gao T."/>
            <person name="Zhang H."/>
        </authorList>
    </citation>
    <scope>NUCLEOTIDE SEQUENCE</scope>
    <source>
        <strain evidence="2">KEN1</strain>
    </source>
</reference>
<dbReference type="PANTHER" id="PTHR33240:SF15">
    <property type="entry name" value="GAG-PRO-LIKE PROTEIN"/>
    <property type="match status" value="1"/>
</dbReference>
<feature type="compositionally biased region" description="Basic residues" evidence="1">
    <location>
        <begin position="226"/>
        <end position="237"/>
    </location>
</feature>